<evidence type="ECO:0000256" key="1">
    <source>
        <dbReference type="ARBA" id="ARBA00008345"/>
    </source>
</evidence>
<dbReference type="PROSITE" id="PS51130">
    <property type="entry name" value="PDXT_SNO_2"/>
    <property type="match status" value="1"/>
</dbReference>
<feature type="binding site" evidence="10 12">
    <location>
        <begin position="46"/>
        <end position="48"/>
    </location>
    <ligand>
        <name>L-glutamine</name>
        <dbReference type="ChEBI" id="CHEBI:58359"/>
    </ligand>
</feature>
<dbReference type="NCBIfam" id="TIGR03800">
    <property type="entry name" value="PLP_synth_Pdx2"/>
    <property type="match status" value="1"/>
</dbReference>
<dbReference type="MEROPS" id="C26.A32"/>
<dbReference type="EC" id="4.3.3.6" evidence="10"/>
<dbReference type="Pfam" id="PF01174">
    <property type="entry name" value="SNO"/>
    <property type="match status" value="1"/>
</dbReference>
<dbReference type="PIRSF" id="PIRSF005639">
    <property type="entry name" value="Glut_amidoT_SNO"/>
    <property type="match status" value="1"/>
</dbReference>
<evidence type="ECO:0000256" key="5">
    <source>
        <dbReference type="ARBA" id="ARBA00023239"/>
    </source>
</evidence>
<evidence type="ECO:0000256" key="11">
    <source>
        <dbReference type="PIRSR" id="PIRSR005639-1"/>
    </source>
</evidence>
<comment type="similarity">
    <text evidence="1 10">Belongs to the glutaminase PdxT/SNO family.</text>
</comment>
<evidence type="ECO:0000256" key="9">
    <source>
        <dbReference type="ARBA" id="ARBA00064749"/>
    </source>
</evidence>
<dbReference type="AlphaFoldDB" id="F6DL15"/>
<dbReference type="PANTHER" id="PTHR31559">
    <property type="entry name" value="PYRIDOXAL 5'-PHOSPHATE SYNTHASE SUBUNIT SNO"/>
    <property type="match status" value="1"/>
</dbReference>
<comment type="pathway">
    <text evidence="10">Cofactor biosynthesis; pyridoxal 5'-phosphate biosynthesis.</text>
</comment>
<keyword evidence="14" id="KW-1185">Reference proteome</keyword>
<dbReference type="Gene3D" id="3.40.50.880">
    <property type="match status" value="1"/>
</dbReference>
<dbReference type="GO" id="GO:0006543">
    <property type="term" value="P:L-glutamine catabolic process"/>
    <property type="evidence" value="ECO:0007669"/>
    <property type="project" value="UniProtKB-UniRule"/>
</dbReference>
<dbReference type="KEGG" id="dru:Desru_0018"/>
<dbReference type="FunFam" id="3.40.50.880:FF:000010">
    <property type="entry name" value="uncharacterized protein LOC100176842 isoform X2"/>
    <property type="match status" value="1"/>
</dbReference>
<dbReference type="GO" id="GO:0004359">
    <property type="term" value="F:glutaminase activity"/>
    <property type="evidence" value="ECO:0007669"/>
    <property type="project" value="UniProtKB-UniRule"/>
</dbReference>
<dbReference type="InterPro" id="IPR021196">
    <property type="entry name" value="PdxT/SNO_CS"/>
</dbReference>
<evidence type="ECO:0000256" key="4">
    <source>
        <dbReference type="ARBA" id="ARBA00022962"/>
    </source>
</evidence>
<dbReference type="SUPFAM" id="SSF52317">
    <property type="entry name" value="Class I glutamine amidotransferase-like"/>
    <property type="match status" value="1"/>
</dbReference>
<name>F6DL15_DESRL</name>
<evidence type="ECO:0000256" key="6">
    <source>
        <dbReference type="ARBA" id="ARBA00047992"/>
    </source>
</evidence>
<dbReference type="Proteomes" id="UP000009234">
    <property type="component" value="Chromosome"/>
</dbReference>
<accession>F6DL15</accession>
<evidence type="ECO:0000256" key="10">
    <source>
        <dbReference type="HAMAP-Rule" id="MF_01615"/>
    </source>
</evidence>
<dbReference type="GO" id="GO:0036381">
    <property type="term" value="F:pyridoxal 5'-phosphate synthase (glutamine hydrolysing) activity"/>
    <property type="evidence" value="ECO:0007669"/>
    <property type="project" value="UniProtKB-UniRule"/>
</dbReference>
<dbReference type="OrthoDB" id="9810320at2"/>
<dbReference type="GO" id="GO:0016740">
    <property type="term" value="F:transferase activity"/>
    <property type="evidence" value="ECO:0007669"/>
    <property type="project" value="UniProtKB-KW"/>
</dbReference>
<comment type="catalytic activity">
    <reaction evidence="7 10">
        <text>L-glutamine + H2O = L-glutamate + NH4(+)</text>
        <dbReference type="Rhea" id="RHEA:15889"/>
        <dbReference type="ChEBI" id="CHEBI:15377"/>
        <dbReference type="ChEBI" id="CHEBI:28938"/>
        <dbReference type="ChEBI" id="CHEBI:29985"/>
        <dbReference type="ChEBI" id="CHEBI:58359"/>
        <dbReference type="EC" id="3.5.1.2"/>
    </reaction>
</comment>
<dbReference type="EC" id="3.5.1.2" evidence="10"/>
<evidence type="ECO:0000256" key="12">
    <source>
        <dbReference type="PIRSR" id="PIRSR005639-2"/>
    </source>
</evidence>
<feature type="binding site" evidence="10 12">
    <location>
        <begin position="134"/>
        <end position="135"/>
    </location>
    <ligand>
        <name>L-glutamine</name>
        <dbReference type="ChEBI" id="CHEBI:58359"/>
    </ligand>
</feature>
<evidence type="ECO:0000313" key="14">
    <source>
        <dbReference type="Proteomes" id="UP000009234"/>
    </source>
</evidence>
<comment type="subunit">
    <text evidence="9 10">In the presence of PdxS, forms a dodecamer of heterodimers. Only shows activity in the heterodimer.</text>
</comment>
<comment type="catalytic activity">
    <reaction evidence="6 10">
        <text>aldehydo-D-ribose 5-phosphate + D-glyceraldehyde 3-phosphate + L-glutamine = pyridoxal 5'-phosphate + L-glutamate + phosphate + 3 H2O + H(+)</text>
        <dbReference type="Rhea" id="RHEA:31507"/>
        <dbReference type="ChEBI" id="CHEBI:15377"/>
        <dbReference type="ChEBI" id="CHEBI:15378"/>
        <dbReference type="ChEBI" id="CHEBI:29985"/>
        <dbReference type="ChEBI" id="CHEBI:43474"/>
        <dbReference type="ChEBI" id="CHEBI:58273"/>
        <dbReference type="ChEBI" id="CHEBI:58359"/>
        <dbReference type="ChEBI" id="CHEBI:59776"/>
        <dbReference type="ChEBI" id="CHEBI:597326"/>
        <dbReference type="EC" id="4.3.3.6"/>
    </reaction>
</comment>
<reference evidence="13 14" key="2">
    <citation type="journal article" date="2012" name="Stand. Genomic Sci.">
        <title>Complete genome sequence of the sulfate-reducing firmicute Desulfotomaculum ruminis type strain (DL(T)).</title>
        <authorList>
            <person name="Spring S."/>
            <person name="Visser M."/>
            <person name="Lu M."/>
            <person name="Copeland A."/>
            <person name="Lapidus A."/>
            <person name="Lucas S."/>
            <person name="Cheng J.F."/>
            <person name="Han C."/>
            <person name="Tapia R."/>
            <person name="Goodwin L.A."/>
            <person name="Pitluck S."/>
            <person name="Ivanova N."/>
            <person name="Land M."/>
            <person name="Hauser L."/>
            <person name="Larimer F."/>
            <person name="Rohde M."/>
            <person name="Goker M."/>
            <person name="Detter J.C."/>
            <person name="Kyrpides N.C."/>
            <person name="Woyke T."/>
            <person name="Schaap P.J."/>
            <person name="Plugge C.M."/>
            <person name="Muyzer G."/>
            <person name="Kuever J."/>
            <person name="Pereira I.A."/>
            <person name="Parshina S.N."/>
            <person name="Bernier-Latmani R."/>
            <person name="Stams A.J."/>
            <person name="Klenk H.P."/>
        </authorList>
    </citation>
    <scope>NUCLEOTIDE SEQUENCE [LARGE SCALE GENOMIC DNA]</scope>
    <source>
        <strain evidence="14">ATCC 23193 / DSM 2154 / NCIB 8452 / DL</strain>
    </source>
</reference>
<keyword evidence="13" id="KW-0808">Transferase</keyword>
<organism evidence="13 14">
    <name type="scientific">Desulforamulus ruminis (strain ATCC 23193 / DSM 2154 / NCIMB 8452 / DL)</name>
    <name type="common">Desulfotomaculum ruminis</name>
    <dbReference type="NCBI Taxonomy" id="696281"/>
    <lineage>
        <taxon>Bacteria</taxon>
        <taxon>Bacillati</taxon>
        <taxon>Bacillota</taxon>
        <taxon>Clostridia</taxon>
        <taxon>Eubacteriales</taxon>
        <taxon>Peptococcaceae</taxon>
        <taxon>Desulforamulus</taxon>
    </lineage>
</organism>
<feature type="binding site" evidence="10 12">
    <location>
        <position position="105"/>
    </location>
    <ligand>
        <name>L-glutamine</name>
        <dbReference type="ChEBI" id="CHEBI:58359"/>
    </ligand>
</feature>
<dbReference type="EMBL" id="CP002780">
    <property type="protein sequence ID" value="AEG58324.1"/>
    <property type="molecule type" value="Genomic_DNA"/>
</dbReference>
<keyword evidence="5 10" id="KW-0456">Lyase</keyword>
<feature type="active site" description="Nucleophile" evidence="10 11">
    <location>
        <position position="78"/>
    </location>
</feature>
<comment type="function">
    <text evidence="8 10">Catalyzes the hydrolysis of glutamine to glutamate and ammonia as part of the biosynthesis of pyridoxal 5'-phosphate. The resulting ammonia molecule is channeled to the active site of PdxS.</text>
</comment>
<proteinExistence type="inferred from homology"/>
<gene>
    <name evidence="10" type="primary">pdxT</name>
    <name evidence="13" type="ordered locus">Desru_0018</name>
</gene>
<dbReference type="PANTHER" id="PTHR31559:SF0">
    <property type="entry name" value="PYRIDOXAL 5'-PHOSPHATE SYNTHASE SUBUNIT SNO1-RELATED"/>
    <property type="match status" value="1"/>
</dbReference>
<reference evidence="14" key="1">
    <citation type="submission" date="2011-05" db="EMBL/GenBank/DDBJ databases">
        <title>Complete sequence of Desulfotomaculum ruminis DSM 2154.</title>
        <authorList>
            <person name="Lucas S."/>
            <person name="Copeland A."/>
            <person name="Lapidus A."/>
            <person name="Cheng J.-F."/>
            <person name="Goodwin L."/>
            <person name="Pitluck S."/>
            <person name="Lu M."/>
            <person name="Detter J.C."/>
            <person name="Han C."/>
            <person name="Tapia R."/>
            <person name="Land M."/>
            <person name="Hauser L."/>
            <person name="Kyrpides N."/>
            <person name="Ivanova N."/>
            <person name="Mikhailova N."/>
            <person name="Pagani I."/>
            <person name="Stams A.J.M."/>
            <person name="Plugge C.M."/>
            <person name="Muyzer G."/>
            <person name="Kuever J."/>
            <person name="Parshina S.N."/>
            <person name="Ivanova A.E."/>
            <person name="Nazina T.N."/>
            <person name="Brambilla E."/>
            <person name="Spring S."/>
            <person name="Klenk H.-P."/>
            <person name="Woyke T."/>
        </authorList>
    </citation>
    <scope>NUCLEOTIDE SEQUENCE [LARGE SCALE GENOMIC DNA]</scope>
    <source>
        <strain evidence="14">ATCC 23193 / DSM 2154 / NCIB 8452 / DL</strain>
    </source>
</reference>
<evidence type="ECO:0000313" key="13">
    <source>
        <dbReference type="EMBL" id="AEG58324.1"/>
    </source>
</evidence>
<keyword evidence="4 10" id="KW-0315">Glutamine amidotransferase</keyword>
<dbReference type="HAMAP" id="MF_01615">
    <property type="entry name" value="PdxT"/>
    <property type="match status" value="1"/>
</dbReference>
<dbReference type="RefSeq" id="WP_013840106.1">
    <property type="nucleotide sequence ID" value="NC_015589.1"/>
</dbReference>
<dbReference type="eggNOG" id="COG0311">
    <property type="taxonomic scope" value="Bacteria"/>
</dbReference>
<dbReference type="HOGENOM" id="CLU_069674_2_0_9"/>
<dbReference type="PROSITE" id="PS51273">
    <property type="entry name" value="GATASE_TYPE_1"/>
    <property type="match status" value="1"/>
</dbReference>
<dbReference type="InterPro" id="IPR002161">
    <property type="entry name" value="PdxT/SNO"/>
</dbReference>
<dbReference type="GO" id="GO:0042823">
    <property type="term" value="P:pyridoxal phosphate biosynthetic process"/>
    <property type="evidence" value="ECO:0007669"/>
    <property type="project" value="UniProtKB-UniRule"/>
</dbReference>
<evidence type="ECO:0000256" key="7">
    <source>
        <dbReference type="ARBA" id="ARBA00049534"/>
    </source>
</evidence>
<feature type="active site" description="Charge relay system" evidence="10 11">
    <location>
        <position position="170"/>
    </location>
</feature>
<dbReference type="GO" id="GO:0008614">
    <property type="term" value="P:pyridoxine metabolic process"/>
    <property type="evidence" value="ECO:0007669"/>
    <property type="project" value="TreeGrafter"/>
</dbReference>
<evidence type="ECO:0000256" key="3">
    <source>
        <dbReference type="ARBA" id="ARBA00022898"/>
    </source>
</evidence>
<dbReference type="CDD" id="cd01749">
    <property type="entry name" value="GATase1_PB"/>
    <property type="match status" value="1"/>
</dbReference>
<dbReference type="InterPro" id="IPR029062">
    <property type="entry name" value="Class_I_gatase-like"/>
</dbReference>
<dbReference type="GO" id="GO:0005829">
    <property type="term" value="C:cytosol"/>
    <property type="evidence" value="ECO:0007669"/>
    <property type="project" value="TreeGrafter"/>
</dbReference>
<evidence type="ECO:0000256" key="8">
    <source>
        <dbReference type="ARBA" id="ARBA00054599"/>
    </source>
</evidence>
<evidence type="ECO:0000256" key="2">
    <source>
        <dbReference type="ARBA" id="ARBA00022801"/>
    </source>
</evidence>
<dbReference type="PROSITE" id="PS01236">
    <property type="entry name" value="PDXT_SNO_1"/>
    <property type="match status" value="1"/>
</dbReference>
<sequence>MRIGVLALQGAFIEHQKSLAACGVESMQIRKPEQLEAIQGLIIPGGESTTMGKLMHQFDLFEPIVELGQQGTPIFGTCAGMIMLAREIYGSEQPRLGLMDIEVERNAFGRQVESFEADLEVPALGEDPFKAVFIRAPYIHRVGDPVEILAQYGEKIVLARQGHYLAAAFHPELTEDLRLHRYFLNMIGSY</sequence>
<protein>
    <recommendedName>
        <fullName evidence="10">Pyridoxal 5'-phosphate synthase subunit PdxT</fullName>
        <ecNumber evidence="10">4.3.3.6</ecNumber>
    </recommendedName>
    <alternativeName>
        <fullName evidence="10">Pdx2</fullName>
    </alternativeName>
    <alternativeName>
        <fullName evidence="10">Pyridoxal 5'-phosphate synthase glutaminase subunit</fullName>
        <ecNumber evidence="10">3.5.1.2</ecNumber>
    </alternativeName>
</protein>
<dbReference type="STRING" id="696281.Desru_0018"/>
<dbReference type="UniPathway" id="UPA00245"/>
<keyword evidence="2 10" id="KW-0378">Hydrolase</keyword>
<keyword evidence="3 10" id="KW-0663">Pyridoxal phosphate</keyword>
<dbReference type="GO" id="GO:1903600">
    <property type="term" value="C:glutaminase complex"/>
    <property type="evidence" value="ECO:0007669"/>
    <property type="project" value="TreeGrafter"/>
</dbReference>
<feature type="active site" description="Charge relay system" evidence="10 11">
    <location>
        <position position="172"/>
    </location>
</feature>